<dbReference type="KEGG" id="cama:F384_17460"/>
<dbReference type="PRINTS" id="PR00039">
    <property type="entry name" value="HTHLYSR"/>
</dbReference>
<reference evidence="6 7" key="1">
    <citation type="journal article" date="2013" name="Appl. Microbiol. Biotechnol.">
        <title>Glycerol assimilation and production of 1,3-propanediol by Citrobacter amalonaticus Y19.</title>
        <authorList>
            <person name="Ainala S.K."/>
            <person name="Ashok S."/>
            <person name="Ko Y."/>
            <person name="Park S."/>
        </authorList>
    </citation>
    <scope>NUCLEOTIDE SEQUENCE [LARGE SCALE GENOMIC DNA]</scope>
    <source>
        <strain evidence="6 7">Y19</strain>
    </source>
</reference>
<dbReference type="AlphaFoldDB" id="A0A0F6TX53"/>
<protein>
    <recommendedName>
        <fullName evidence="5">HTH lysR-type domain-containing protein</fullName>
    </recommendedName>
</protein>
<dbReference type="InterPro" id="IPR036390">
    <property type="entry name" value="WH_DNA-bd_sf"/>
</dbReference>
<dbReference type="InterPro" id="IPR000847">
    <property type="entry name" value="LysR_HTH_N"/>
</dbReference>
<evidence type="ECO:0000256" key="2">
    <source>
        <dbReference type="ARBA" id="ARBA00023015"/>
    </source>
</evidence>
<evidence type="ECO:0000256" key="4">
    <source>
        <dbReference type="ARBA" id="ARBA00023163"/>
    </source>
</evidence>
<evidence type="ECO:0000256" key="1">
    <source>
        <dbReference type="ARBA" id="ARBA00009437"/>
    </source>
</evidence>
<proteinExistence type="inferred from homology"/>
<dbReference type="Pfam" id="PF03466">
    <property type="entry name" value="LysR_substrate"/>
    <property type="match status" value="1"/>
</dbReference>
<accession>A0A0F6TX53</accession>
<keyword evidence="3" id="KW-0238">DNA-binding</keyword>
<dbReference type="Gene3D" id="3.40.190.290">
    <property type="match status" value="1"/>
</dbReference>
<dbReference type="SUPFAM" id="SSF46785">
    <property type="entry name" value="Winged helix' DNA-binding domain"/>
    <property type="match status" value="1"/>
</dbReference>
<dbReference type="PANTHER" id="PTHR30419">
    <property type="entry name" value="HTH-TYPE TRANSCRIPTIONAL REGULATOR YBHD"/>
    <property type="match status" value="1"/>
</dbReference>
<dbReference type="Gene3D" id="1.10.10.10">
    <property type="entry name" value="Winged helix-like DNA-binding domain superfamily/Winged helix DNA-binding domain"/>
    <property type="match status" value="1"/>
</dbReference>
<dbReference type="GO" id="GO:0003677">
    <property type="term" value="F:DNA binding"/>
    <property type="evidence" value="ECO:0007669"/>
    <property type="project" value="UniProtKB-KW"/>
</dbReference>
<dbReference type="EMBL" id="CP011132">
    <property type="protein sequence ID" value="AKE60212.1"/>
    <property type="molecule type" value="Genomic_DNA"/>
</dbReference>
<dbReference type="HOGENOM" id="CLU_039613_6_5_6"/>
<organism evidence="6 7">
    <name type="scientific">Citrobacter amalonaticus Y19</name>
    <dbReference type="NCBI Taxonomy" id="1261127"/>
    <lineage>
        <taxon>Bacteria</taxon>
        <taxon>Pseudomonadati</taxon>
        <taxon>Pseudomonadota</taxon>
        <taxon>Gammaproteobacteria</taxon>
        <taxon>Enterobacterales</taxon>
        <taxon>Enterobacteriaceae</taxon>
        <taxon>Citrobacter</taxon>
    </lineage>
</organism>
<evidence type="ECO:0000259" key="5">
    <source>
        <dbReference type="PROSITE" id="PS50931"/>
    </source>
</evidence>
<comment type="similarity">
    <text evidence="1">Belongs to the LysR transcriptional regulatory family.</text>
</comment>
<evidence type="ECO:0000313" key="7">
    <source>
        <dbReference type="Proteomes" id="UP000034085"/>
    </source>
</evidence>
<dbReference type="InterPro" id="IPR005119">
    <property type="entry name" value="LysR_subst-bd"/>
</dbReference>
<feature type="domain" description="HTH lysR-type" evidence="5">
    <location>
        <begin position="1"/>
        <end position="58"/>
    </location>
</feature>
<dbReference type="Pfam" id="PF00126">
    <property type="entry name" value="HTH_1"/>
    <property type="match status" value="1"/>
</dbReference>
<dbReference type="PROSITE" id="PS50931">
    <property type="entry name" value="HTH_LYSR"/>
    <property type="match status" value="1"/>
</dbReference>
<dbReference type="GO" id="GO:0003700">
    <property type="term" value="F:DNA-binding transcription factor activity"/>
    <property type="evidence" value="ECO:0007669"/>
    <property type="project" value="InterPro"/>
</dbReference>
<dbReference type="PATRIC" id="fig|1261127.3.peg.3652"/>
<dbReference type="InterPro" id="IPR036388">
    <property type="entry name" value="WH-like_DNA-bd_sf"/>
</dbReference>
<dbReference type="GO" id="GO:0005829">
    <property type="term" value="C:cytosol"/>
    <property type="evidence" value="ECO:0007669"/>
    <property type="project" value="TreeGrafter"/>
</dbReference>
<keyword evidence="2" id="KW-0805">Transcription regulation</keyword>
<dbReference type="InterPro" id="IPR050950">
    <property type="entry name" value="HTH-type_LysR_regulators"/>
</dbReference>
<name>A0A0F6TX53_CITAM</name>
<keyword evidence="4" id="KW-0804">Transcription</keyword>
<dbReference type="RefSeq" id="WP_046488009.1">
    <property type="nucleotide sequence ID" value="NZ_CP011132.1"/>
</dbReference>
<dbReference type="Proteomes" id="UP000034085">
    <property type="component" value="Chromosome"/>
</dbReference>
<dbReference type="OrthoDB" id="8479357at2"/>
<dbReference type="FunFam" id="1.10.10.10:FF:000001">
    <property type="entry name" value="LysR family transcriptional regulator"/>
    <property type="match status" value="1"/>
</dbReference>
<dbReference type="SUPFAM" id="SSF53850">
    <property type="entry name" value="Periplasmic binding protein-like II"/>
    <property type="match status" value="1"/>
</dbReference>
<dbReference type="PANTHER" id="PTHR30419:SF8">
    <property type="entry name" value="NITROGEN ASSIMILATION TRANSCRIPTIONAL ACTIVATOR-RELATED"/>
    <property type="match status" value="1"/>
</dbReference>
<sequence length="299" mass="33368">MDLKKLRSFIRVAEQSSFSQAAQTLDQSQSMVSRQVRQLELELGKTLLKRNGRGVTLTAEGRQLLEHGKGILRQVEIAEQALSTGDGIYQGKVTVGMPPTLGKLLTVGLVTDFLAEFPDCSLAITENLTYWLQKRLILGELDIAILYNPSPERSLKYQHLWTEKLCLIAPSHSPVASNKNIPLRELSTYPLIIPNRQQMLRNLVEIECARHDVSLNVVLEIDTVPSMLGLVSRGFGYAVLPANSLEVDYRPEGLTAVPITPPILNRVILATSNQHHFSSLAQRTMELLVQQRIISQRLS</sequence>
<gene>
    <name evidence="6" type="ORF">F384_17460</name>
</gene>
<evidence type="ECO:0000313" key="6">
    <source>
        <dbReference type="EMBL" id="AKE60212.1"/>
    </source>
</evidence>
<evidence type="ECO:0000256" key="3">
    <source>
        <dbReference type="ARBA" id="ARBA00023125"/>
    </source>
</evidence>